<sequence>MKAATALRRAAPGLERSIARALHSELRAFWRRRPVDPGLVLFESFDGNGALCNPEALFRALIADPAFSALTFVWSLRAGHDGDIVLRDFRGDPRVRFVRPGSSGYERAVATAGHLVTNATFPRWFSRRPGQVVVNTWHGTPLKKMGFDIGDQPARVANVLRNFLHADYLLSTGPYMTSTMYLGAHALDGLYDGRILEVGSPRVDAQFAGQDSTGRTLEALHAAGIDPEHRQLVLFAPTWKGTNFSRPLDDARLVLSQTRELQTRLGDAYRVVLKAHQAVHESVRGRVESGLLVPNDIPTNAVLAVTDQLVTDYSSIFFDFLTTGRPIHFLVPDIGDYDGYRGLYLQPDTWPGRVTTTVEELAASILSAPDPVADERAQEARATFAPLEDGHATERVLDEVFRNPRPVSPVSPRDPSAKPRVVVLAGGPPTSWAPAQTDAAVASIDLGAVDVTVVVSDSRRAPFVAWQKSLDPRIRVLVRQGEIGGSKSWALLERLGARRPAAHWSAEWTRLFGLSRIDEVRCASDDPFWRRLARAGSSPART</sequence>
<evidence type="ECO:0000313" key="8">
    <source>
        <dbReference type="Proteomes" id="UP001501594"/>
    </source>
</evidence>
<dbReference type="Pfam" id="PF04464">
    <property type="entry name" value="Glyphos_transf"/>
    <property type="match status" value="1"/>
</dbReference>
<evidence type="ECO:0000256" key="2">
    <source>
        <dbReference type="ARBA" id="ARBA00010488"/>
    </source>
</evidence>
<comment type="subcellular location">
    <subcellularLocation>
        <location evidence="1">Cell membrane</location>
        <topology evidence="1">Peripheral membrane protein</topology>
    </subcellularLocation>
</comment>
<gene>
    <name evidence="7" type="ORF">GCM10022256_29990</name>
</gene>
<keyword evidence="8" id="KW-1185">Reference proteome</keyword>
<reference evidence="8" key="1">
    <citation type="journal article" date="2019" name="Int. J. Syst. Evol. Microbiol.">
        <title>The Global Catalogue of Microorganisms (GCM) 10K type strain sequencing project: providing services to taxonomists for standard genome sequencing and annotation.</title>
        <authorList>
            <consortium name="The Broad Institute Genomics Platform"/>
            <consortium name="The Broad Institute Genome Sequencing Center for Infectious Disease"/>
            <person name="Wu L."/>
            <person name="Ma J."/>
        </authorList>
    </citation>
    <scope>NUCLEOTIDE SEQUENCE [LARGE SCALE GENOMIC DNA]</scope>
    <source>
        <strain evidence="8">JCM 17442</strain>
    </source>
</reference>
<dbReference type="InterPro" id="IPR043148">
    <property type="entry name" value="TagF_C"/>
</dbReference>
<dbReference type="Proteomes" id="UP001501594">
    <property type="component" value="Unassembled WGS sequence"/>
</dbReference>
<keyword evidence="3" id="KW-1003">Cell membrane</keyword>
<dbReference type="PANTHER" id="PTHR37316">
    <property type="entry name" value="TEICHOIC ACID GLYCEROL-PHOSPHATE PRIMASE"/>
    <property type="match status" value="1"/>
</dbReference>
<evidence type="ECO:0008006" key="9">
    <source>
        <dbReference type="Google" id="ProtNLM"/>
    </source>
</evidence>
<dbReference type="InterPro" id="IPR007554">
    <property type="entry name" value="Glycerophosphate_synth"/>
</dbReference>
<dbReference type="SUPFAM" id="SSF53756">
    <property type="entry name" value="UDP-Glycosyltransferase/glycogen phosphorylase"/>
    <property type="match status" value="1"/>
</dbReference>
<name>A0ABP8E580_9MICO</name>
<protein>
    <recommendedName>
        <fullName evidence="9">CDP-glycerol glycerophosphotransferase (TagB/SpsB family)</fullName>
    </recommendedName>
</protein>
<dbReference type="InterPro" id="IPR043149">
    <property type="entry name" value="TagF_N"/>
</dbReference>
<keyword evidence="6" id="KW-0472">Membrane</keyword>
<keyword evidence="5" id="KW-0777">Teichoic acid biosynthesis</keyword>
<evidence type="ECO:0000256" key="3">
    <source>
        <dbReference type="ARBA" id="ARBA00022475"/>
    </source>
</evidence>
<dbReference type="PANTHER" id="PTHR37316:SF3">
    <property type="entry name" value="TEICHOIC ACID GLYCEROL-PHOSPHATE TRANSFERASE"/>
    <property type="match status" value="1"/>
</dbReference>
<evidence type="ECO:0000313" key="7">
    <source>
        <dbReference type="EMBL" id="GAA4267387.1"/>
    </source>
</evidence>
<dbReference type="InterPro" id="IPR051612">
    <property type="entry name" value="Teichoic_Acid_Biosynth"/>
</dbReference>
<evidence type="ECO:0000256" key="4">
    <source>
        <dbReference type="ARBA" id="ARBA00022679"/>
    </source>
</evidence>
<dbReference type="RefSeq" id="WP_344797638.1">
    <property type="nucleotide sequence ID" value="NZ_BAABAU010000004.1"/>
</dbReference>
<evidence type="ECO:0000256" key="5">
    <source>
        <dbReference type="ARBA" id="ARBA00022944"/>
    </source>
</evidence>
<evidence type="ECO:0000256" key="1">
    <source>
        <dbReference type="ARBA" id="ARBA00004202"/>
    </source>
</evidence>
<dbReference type="Gene3D" id="3.40.50.12580">
    <property type="match status" value="1"/>
</dbReference>
<comment type="similarity">
    <text evidence="2">Belongs to the CDP-glycerol glycerophosphotransferase family.</text>
</comment>
<keyword evidence="4" id="KW-0808">Transferase</keyword>
<accession>A0ABP8E580</accession>
<dbReference type="Gene3D" id="3.40.50.11820">
    <property type="match status" value="1"/>
</dbReference>
<evidence type="ECO:0000256" key="6">
    <source>
        <dbReference type="ARBA" id="ARBA00023136"/>
    </source>
</evidence>
<organism evidence="7 8">
    <name type="scientific">Frondihabitans peucedani</name>
    <dbReference type="NCBI Taxonomy" id="598626"/>
    <lineage>
        <taxon>Bacteria</taxon>
        <taxon>Bacillati</taxon>
        <taxon>Actinomycetota</taxon>
        <taxon>Actinomycetes</taxon>
        <taxon>Micrococcales</taxon>
        <taxon>Microbacteriaceae</taxon>
        <taxon>Frondihabitans</taxon>
    </lineage>
</organism>
<comment type="caution">
    <text evidence="7">The sequence shown here is derived from an EMBL/GenBank/DDBJ whole genome shotgun (WGS) entry which is preliminary data.</text>
</comment>
<dbReference type="EMBL" id="BAABAU010000004">
    <property type="protein sequence ID" value="GAA4267387.1"/>
    <property type="molecule type" value="Genomic_DNA"/>
</dbReference>
<proteinExistence type="inferred from homology"/>